<dbReference type="AlphaFoldDB" id="A0A1H9WL31"/>
<accession>A0A1H9WL31</accession>
<proteinExistence type="predicted"/>
<dbReference type="EMBL" id="FOGQ01000025">
    <property type="protein sequence ID" value="SES34397.1"/>
    <property type="molecule type" value="Genomic_DNA"/>
</dbReference>
<protein>
    <submittedName>
        <fullName evidence="2">Uncharacterized protein</fullName>
    </submittedName>
</protein>
<dbReference type="Proteomes" id="UP000198929">
    <property type="component" value="Unassembled WGS sequence"/>
</dbReference>
<reference evidence="3" key="1">
    <citation type="submission" date="2016-10" db="EMBL/GenBank/DDBJ databases">
        <authorList>
            <person name="Varghese N."/>
            <person name="Submissions S."/>
        </authorList>
    </citation>
    <scope>NUCLEOTIDE SEQUENCE [LARGE SCALE GENOMIC DNA]</scope>
    <source>
        <strain evidence="3">DSM 20524</strain>
    </source>
</reference>
<sequence length="114" mass="11992">MSSNRGSGPADQVSIVGNGTRDRADTLAMNPQGEIAGIEVKLNSGRYTENQAAVYSHIAEGNSAIIVGVKIKPVSEVPGRANPVVTKIESFRVVEPAVGEGRAQIIKNDLPKPK</sequence>
<evidence type="ECO:0000313" key="2">
    <source>
        <dbReference type="EMBL" id="SES34397.1"/>
    </source>
</evidence>
<dbReference type="STRING" id="1121357.SAMN05661109_02787"/>
<name>A0A1H9WL31_9CORY</name>
<evidence type="ECO:0000256" key="1">
    <source>
        <dbReference type="SAM" id="MobiDB-lite"/>
    </source>
</evidence>
<evidence type="ECO:0000313" key="3">
    <source>
        <dbReference type="Proteomes" id="UP000198929"/>
    </source>
</evidence>
<gene>
    <name evidence="2" type="ORF">SAMN05661109_02787</name>
</gene>
<keyword evidence="3" id="KW-1185">Reference proteome</keyword>
<organism evidence="2 3">
    <name type="scientific">Corynebacterium cystitidis DSM 20524</name>
    <dbReference type="NCBI Taxonomy" id="1121357"/>
    <lineage>
        <taxon>Bacteria</taxon>
        <taxon>Bacillati</taxon>
        <taxon>Actinomycetota</taxon>
        <taxon>Actinomycetes</taxon>
        <taxon>Mycobacteriales</taxon>
        <taxon>Corynebacteriaceae</taxon>
        <taxon>Corynebacterium</taxon>
    </lineage>
</organism>
<feature type="region of interest" description="Disordered" evidence="1">
    <location>
        <begin position="1"/>
        <end position="24"/>
    </location>
</feature>